<name>E2BL49_HARSA</name>
<reference evidence="2 3" key="1">
    <citation type="journal article" date="2010" name="Science">
        <title>Genomic comparison of the ants Camponotus floridanus and Harpegnathos saltator.</title>
        <authorList>
            <person name="Bonasio R."/>
            <person name="Zhang G."/>
            <person name="Ye C."/>
            <person name="Mutti N.S."/>
            <person name="Fang X."/>
            <person name="Qin N."/>
            <person name="Donahue G."/>
            <person name="Yang P."/>
            <person name="Li Q."/>
            <person name="Li C."/>
            <person name="Zhang P."/>
            <person name="Huang Z."/>
            <person name="Berger S.L."/>
            <person name="Reinberg D."/>
            <person name="Wang J."/>
            <person name="Liebig J."/>
        </authorList>
    </citation>
    <scope>NUCLEOTIDE SEQUENCE [LARGE SCALE GENOMIC DNA]</scope>
    <source>
        <strain evidence="2 3">R22 G/1</strain>
    </source>
</reference>
<evidence type="ECO:0000313" key="2">
    <source>
        <dbReference type="EMBL" id="EFN83567.1"/>
    </source>
</evidence>
<feature type="region of interest" description="Disordered" evidence="1">
    <location>
        <begin position="1"/>
        <end position="21"/>
    </location>
</feature>
<dbReference type="EMBL" id="GL448943">
    <property type="protein sequence ID" value="EFN83567.1"/>
    <property type="molecule type" value="Genomic_DNA"/>
</dbReference>
<dbReference type="InParanoid" id="E2BL49"/>
<protein>
    <submittedName>
        <fullName evidence="2">Uncharacterized protein</fullName>
    </submittedName>
</protein>
<proteinExistence type="predicted"/>
<accession>E2BL49</accession>
<gene>
    <name evidence="2" type="ORF">EAI_05316</name>
</gene>
<dbReference type="OMA" id="NHADVPR"/>
<dbReference type="Proteomes" id="UP000008237">
    <property type="component" value="Unassembled WGS sequence"/>
</dbReference>
<dbReference type="AlphaFoldDB" id="E2BL49"/>
<evidence type="ECO:0000256" key="1">
    <source>
        <dbReference type="SAM" id="MobiDB-lite"/>
    </source>
</evidence>
<sequence length="115" mass="13351">MSYANRFPSTQHTRYRSSWGPSSVSVFNRADVPRPSPEEEEFADFYHERLHSAQSRQLIPLQEDLADWINKTITSDENLKQRSPLEVSLLTVDLDLTFSRLKTLELSTIRTEVPK</sequence>
<organism evidence="3">
    <name type="scientific">Harpegnathos saltator</name>
    <name type="common">Jerdon's jumping ant</name>
    <dbReference type="NCBI Taxonomy" id="610380"/>
    <lineage>
        <taxon>Eukaryota</taxon>
        <taxon>Metazoa</taxon>
        <taxon>Ecdysozoa</taxon>
        <taxon>Arthropoda</taxon>
        <taxon>Hexapoda</taxon>
        <taxon>Insecta</taxon>
        <taxon>Pterygota</taxon>
        <taxon>Neoptera</taxon>
        <taxon>Endopterygota</taxon>
        <taxon>Hymenoptera</taxon>
        <taxon>Apocrita</taxon>
        <taxon>Aculeata</taxon>
        <taxon>Formicoidea</taxon>
        <taxon>Formicidae</taxon>
        <taxon>Ponerinae</taxon>
        <taxon>Ponerini</taxon>
        <taxon>Harpegnathos</taxon>
    </lineage>
</organism>
<evidence type="ECO:0000313" key="3">
    <source>
        <dbReference type="Proteomes" id="UP000008237"/>
    </source>
</evidence>
<dbReference type="OrthoDB" id="206130at2759"/>
<keyword evidence="3" id="KW-1185">Reference proteome</keyword>